<dbReference type="InterPro" id="IPR009875">
    <property type="entry name" value="PilZ_domain"/>
</dbReference>
<dbReference type="Proteomes" id="UP000279029">
    <property type="component" value="Chromosome"/>
</dbReference>
<dbReference type="RefSeq" id="WP_125137415.1">
    <property type="nucleotide sequence ID" value="NZ_LR130778.1"/>
</dbReference>
<dbReference type="AlphaFoldDB" id="A0A3P7PDV2"/>
<organism evidence="2 3">
    <name type="scientific">Petrocella atlantisensis</name>
    <dbReference type="NCBI Taxonomy" id="2173034"/>
    <lineage>
        <taxon>Bacteria</taxon>
        <taxon>Bacillati</taxon>
        <taxon>Bacillota</taxon>
        <taxon>Clostridia</taxon>
        <taxon>Lachnospirales</taxon>
        <taxon>Vallitaleaceae</taxon>
        <taxon>Petrocella</taxon>
    </lineage>
</organism>
<sequence length="125" mass="14501">MEENKRTRQRIDYKNHILCYKHIISNKEEIPDPAPIRVIVEDISYSGLGVRCTRDLGAGDVLIFNLENAGDKREVMLEVMWCRYSGGEYEAGLKFINLTKEIIFFLDGLIKNHLKQKKKLMDKGI</sequence>
<protein>
    <recommendedName>
        <fullName evidence="1">PilZ domain-containing protein</fullName>
    </recommendedName>
</protein>
<dbReference type="SUPFAM" id="SSF141371">
    <property type="entry name" value="PilZ domain-like"/>
    <property type="match status" value="1"/>
</dbReference>
<dbReference type="Pfam" id="PF07238">
    <property type="entry name" value="PilZ"/>
    <property type="match status" value="1"/>
</dbReference>
<feature type="domain" description="PilZ" evidence="1">
    <location>
        <begin position="28"/>
        <end position="101"/>
    </location>
</feature>
<dbReference type="KEGG" id="cbar:PATL70BA_2360"/>
<evidence type="ECO:0000259" key="1">
    <source>
        <dbReference type="Pfam" id="PF07238"/>
    </source>
</evidence>
<name>A0A3P7PDV2_9FIRM</name>
<accession>A0A3P7PDV2</accession>
<keyword evidence="3" id="KW-1185">Reference proteome</keyword>
<reference evidence="2 3" key="1">
    <citation type="submission" date="2018-09" db="EMBL/GenBank/DDBJ databases">
        <authorList>
            <person name="Postec A."/>
        </authorList>
    </citation>
    <scope>NUCLEOTIDE SEQUENCE [LARGE SCALE GENOMIC DNA]</scope>
    <source>
        <strain evidence="2">70B-A</strain>
    </source>
</reference>
<proteinExistence type="predicted"/>
<dbReference type="OrthoDB" id="8811313at2"/>
<evidence type="ECO:0000313" key="2">
    <source>
        <dbReference type="EMBL" id="VDN48253.1"/>
    </source>
</evidence>
<gene>
    <name evidence="2" type="ORF">PATL70BA_2360</name>
</gene>
<dbReference type="Gene3D" id="2.40.10.220">
    <property type="entry name" value="predicted glycosyltransferase like domains"/>
    <property type="match status" value="1"/>
</dbReference>
<dbReference type="GO" id="GO:0035438">
    <property type="term" value="F:cyclic-di-GMP binding"/>
    <property type="evidence" value="ECO:0007669"/>
    <property type="project" value="InterPro"/>
</dbReference>
<dbReference type="EMBL" id="LR130778">
    <property type="protein sequence ID" value="VDN48253.1"/>
    <property type="molecule type" value="Genomic_DNA"/>
</dbReference>
<evidence type="ECO:0000313" key="3">
    <source>
        <dbReference type="Proteomes" id="UP000279029"/>
    </source>
</evidence>